<dbReference type="Proteomes" id="UP000218896">
    <property type="component" value="Unassembled WGS sequence"/>
</dbReference>
<evidence type="ECO:0000256" key="5">
    <source>
        <dbReference type="ARBA" id="ARBA00023136"/>
    </source>
</evidence>
<gene>
    <name evidence="8" type="ORF">CK501_06445</name>
</gene>
<evidence type="ECO:0000256" key="6">
    <source>
        <dbReference type="SAM" id="Phobius"/>
    </source>
</evidence>
<organism evidence="8 9">
    <name type="scientific">Halovibrio salipaludis</name>
    <dbReference type="NCBI Taxonomy" id="2032626"/>
    <lineage>
        <taxon>Bacteria</taxon>
        <taxon>Pseudomonadati</taxon>
        <taxon>Pseudomonadota</taxon>
        <taxon>Gammaproteobacteria</taxon>
        <taxon>Oceanospirillales</taxon>
        <taxon>Halomonadaceae</taxon>
        <taxon>Halovibrio</taxon>
    </lineage>
</organism>
<evidence type="ECO:0000313" key="9">
    <source>
        <dbReference type="Proteomes" id="UP000218896"/>
    </source>
</evidence>
<dbReference type="InterPro" id="IPR051258">
    <property type="entry name" value="Diverse_Substrate_Transporter"/>
</dbReference>
<feature type="transmembrane region" description="Helical" evidence="6">
    <location>
        <begin position="326"/>
        <end position="345"/>
    </location>
</feature>
<sequence length="357" mass="38420">MDTHGRRCSRRRSFILATLLSVPFCIVVEASQGVKSALHFHGEVIAGLPVSNTAKSDLLFVAAALLAAISWMFSREAVLAMPPLLFLSLRFLLAGGVLAVFGWRQLAGLSRQQLLRAARVGIVFGAGMSCWVTGLHLSSHIGEGAFIISLNVVFVPIIARLVFSEEQPVTTWVALPVAMAGLALLSLNGGFNPEAGQLFFLLAAVILAFYFTLNSRAANSNPAGRQSRRAALPVFPLTTIGLTMVGLVTLVLSFLLEPWEPTFSDFGSNLVLWIVLSAIVGTAARFIVQTWAQSLAAHSHGVVILSMEPVWVSLFAAGWFGETMVLQQFAGCALILTALLVNRWHTVLSLVRDLRGA</sequence>
<evidence type="ECO:0000256" key="4">
    <source>
        <dbReference type="ARBA" id="ARBA00022989"/>
    </source>
</evidence>
<feature type="transmembrane region" description="Helical" evidence="6">
    <location>
        <begin position="195"/>
        <end position="213"/>
    </location>
</feature>
<dbReference type="GO" id="GO:0005886">
    <property type="term" value="C:plasma membrane"/>
    <property type="evidence" value="ECO:0007669"/>
    <property type="project" value="UniProtKB-SubCell"/>
</dbReference>
<evidence type="ECO:0000256" key="3">
    <source>
        <dbReference type="ARBA" id="ARBA00022692"/>
    </source>
</evidence>
<evidence type="ECO:0000256" key="1">
    <source>
        <dbReference type="ARBA" id="ARBA00004651"/>
    </source>
</evidence>
<comment type="subcellular location">
    <subcellularLocation>
        <location evidence="1">Cell membrane</location>
        <topology evidence="1">Multi-pass membrane protein</topology>
    </subcellularLocation>
</comment>
<feature type="transmembrane region" description="Helical" evidence="6">
    <location>
        <begin position="300"/>
        <end position="320"/>
    </location>
</feature>
<feature type="domain" description="EamA" evidence="7">
    <location>
        <begin position="56"/>
        <end position="186"/>
    </location>
</feature>
<dbReference type="AlphaFoldDB" id="A0A2A2F8Z7"/>
<evidence type="ECO:0000256" key="2">
    <source>
        <dbReference type="ARBA" id="ARBA00022475"/>
    </source>
</evidence>
<dbReference type="PANTHER" id="PTHR42920">
    <property type="entry name" value="OS03G0707200 PROTEIN-RELATED"/>
    <property type="match status" value="1"/>
</dbReference>
<accession>A0A2A2F8Z7</accession>
<keyword evidence="4 6" id="KW-1133">Transmembrane helix</keyword>
<protein>
    <submittedName>
        <fullName evidence="8">EamA family transporter</fullName>
    </submittedName>
</protein>
<dbReference type="EMBL" id="NSKD01000002">
    <property type="protein sequence ID" value="PAU81194.1"/>
    <property type="molecule type" value="Genomic_DNA"/>
</dbReference>
<evidence type="ECO:0000313" key="8">
    <source>
        <dbReference type="EMBL" id="PAU81194.1"/>
    </source>
</evidence>
<dbReference type="PANTHER" id="PTHR42920:SF5">
    <property type="entry name" value="EAMA DOMAIN-CONTAINING PROTEIN"/>
    <property type="match status" value="1"/>
</dbReference>
<evidence type="ECO:0000259" key="7">
    <source>
        <dbReference type="Pfam" id="PF00892"/>
    </source>
</evidence>
<feature type="transmembrane region" description="Helical" evidence="6">
    <location>
        <begin position="170"/>
        <end position="189"/>
    </location>
</feature>
<feature type="transmembrane region" description="Helical" evidence="6">
    <location>
        <begin position="85"/>
        <end position="103"/>
    </location>
</feature>
<dbReference type="OrthoDB" id="8370318at2"/>
<feature type="domain" description="EamA" evidence="7">
    <location>
        <begin position="196"/>
        <end position="341"/>
    </location>
</feature>
<proteinExistence type="predicted"/>
<dbReference type="SUPFAM" id="SSF103481">
    <property type="entry name" value="Multidrug resistance efflux transporter EmrE"/>
    <property type="match status" value="2"/>
</dbReference>
<comment type="caution">
    <text evidence="8">The sequence shown here is derived from an EMBL/GenBank/DDBJ whole genome shotgun (WGS) entry which is preliminary data.</text>
</comment>
<feature type="transmembrane region" description="Helical" evidence="6">
    <location>
        <begin position="234"/>
        <end position="255"/>
    </location>
</feature>
<keyword evidence="5 6" id="KW-0472">Membrane</keyword>
<name>A0A2A2F8Z7_9GAMM</name>
<keyword evidence="2" id="KW-1003">Cell membrane</keyword>
<dbReference type="InterPro" id="IPR000620">
    <property type="entry name" value="EamA_dom"/>
</dbReference>
<dbReference type="Pfam" id="PF00892">
    <property type="entry name" value="EamA"/>
    <property type="match status" value="2"/>
</dbReference>
<keyword evidence="3 6" id="KW-0812">Transmembrane</keyword>
<reference evidence="8 9" key="1">
    <citation type="submission" date="2017-08" db="EMBL/GenBank/DDBJ databases">
        <title>Halovibrio sewagensis sp. nov., isolated from wastewater of high salinity.</title>
        <authorList>
            <person name="Dong X."/>
            <person name="Zhang G."/>
        </authorList>
    </citation>
    <scope>NUCLEOTIDE SEQUENCE [LARGE SCALE GENOMIC DNA]</scope>
    <source>
        <strain evidence="8 9">YL5-2</strain>
    </source>
</reference>
<feature type="transmembrane region" description="Helical" evidence="6">
    <location>
        <begin position="144"/>
        <end position="163"/>
    </location>
</feature>
<dbReference type="InterPro" id="IPR037185">
    <property type="entry name" value="EmrE-like"/>
</dbReference>
<keyword evidence="9" id="KW-1185">Reference proteome</keyword>
<feature type="transmembrane region" description="Helical" evidence="6">
    <location>
        <begin position="270"/>
        <end position="288"/>
    </location>
</feature>